<dbReference type="InterPro" id="IPR026461">
    <property type="entry name" value="Trfase_2_rSAM/seldom_assoc"/>
</dbReference>
<evidence type="ECO:0000256" key="4">
    <source>
        <dbReference type="ARBA" id="ARBA00022679"/>
    </source>
</evidence>
<dbReference type="Proteomes" id="UP000758856">
    <property type="component" value="Unassembled WGS sequence"/>
</dbReference>
<dbReference type="RefSeq" id="WP_204948761.1">
    <property type="nucleotide sequence ID" value="NZ_BSFF01000002.1"/>
</dbReference>
<accession>A0A9W6ISY5</accession>
<keyword evidence="4 7" id="KW-0808">Transferase</keyword>
<dbReference type="SUPFAM" id="SSF53448">
    <property type="entry name" value="Nucleotide-diphospho-sugar transferases"/>
    <property type="match status" value="1"/>
</dbReference>
<dbReference type="Pfam" id="PF00535">
    <property type="entry name" value="Glycos_transf_2"/>
    <property type="match status" value="1"/>
</dbReference>
<reference evidence="8 9" key="2">
    <citation type="submission" date="2021-01" db="EMBL/GenBank/DDBJ databases">
        <title>Genomic Encyclopedia of Type Strains, Phase IV (KMG-IV): sequencing the most valuable type-strain genomes for metagenomic binning, comparative biology and taxonomic classification.</title>
        <authorList>
            <person name="Goeker M."/>
        </authorList>
    </citation>
    <scope>NUCLEOTIDE SEQUENCE [LARGE SCALE GENOMIC DNA]</scope>
    <source>
        <strain evidence="8 9">DSM 6130</strain>
    </source>
</reference>
<evidence type="ECO:0000256" key="1">
    <source>
        <dbReference type="ARBA" id="ARBA00004236"/>
    </source>
</evidence>
<proteinExistence type="predicted"/>
<evidence type="ECO:0000256" key="3">
    <source>
        <dbReference type="ARBA" id="ARBA00022676"/>
    </source>
</evidence>
<sequence length="224" mass="24399">MRLSVVIPALNAERELPATLACLEEARHAIAEIVVSDGGSSDGARDVAKAVGCRVIVGSRGRGSQLRRGAELATGEWLLFLHADTRLDAGWSAAAGRFAIDAGDNRAAAFAFALDDDAPAARRLERMVRWRGRLLALPYGDQGLLISRALYDRLGGYADAPLMEDVDLVRRIGRRRLTILPVRAVTSAARYRRDGYLRRMVRNALCLTLYLGGVSPARIARLYG</sequence>
<evidence type="ECO:0000259" key="6">
    <source>
        <dbReference type="Pfam" id="PF00535"/>
    </source>
</evidence>
<keyword evidence="9" id="KW-1185">Reference proteome</keyword>
<dbReference type="GO" id="GO:0005886">
    <property type="term" value="C:plasma membrane"/>
    <property type="evidence" value="ECO:0007669"/>
    <property type="project" value="UniProtKB-SubCell"/>
</dbReference>
<evidence type="ECO:0000256" key="2">
    <source>
        <dbReference type="ARBA" id="ARBA00022475"/>
    </source>
</evidence>
<feature type="domain" description="Glycosyltransferase 2-like" evidence="6">
    <location>
        <begin position="4"/>
        <end position="91"/>
    </location>
</feature>
<dbReference type="PANTHER" id="PTHR43646">
    <property type="entry name" value="GLYCOSYLTRANSFERASE"/>
    <property type="match status" value="1"/>
</dbReference>
<keyword evidence="2" id="KW-1003">Cell membrane</keyword>
<dbReference type="CDD" id="cd02522">
    <property type="entry name" value="GT_2_like_a"/>
    <property type="match status" value="1"/>
</dbReference>
<dbReference type="Proteomes" id="UP001143400">
    <property type="component" value="Unassembled WGS sequence"/>
</dbReference>
<dbReference type="AlphaFoldDB" id="A0A9W6ISY5"/>
<protein>
    <submittedName>
        <fullName evidence="7">Glycosyl transferase</fullName>
    </submittedName>
    <submittedName>
        <fullName evidence="8">RSAM/selenodomain-associated transferase 2</fullName>
    </submittedName>
</protein>
<keyword evidence="3" id="KW-0328">Glycosyltransferase</keyword>
<evidence type="ECO:0000313" key="9">
    <source>
        <dbReference type="Proteomes" id="UP000758856"/>
    </source>
</evidence>
<dbReference type="InterPro" id="IPR001173">
    <property type="entry name" value="Glyco_trans_2-like"/>
</dbReference>
<comment type="caution">
    <text evidence="7">The sequence shown here is derived from an EMBL/GenBank/DDBJ whole genome shotgun (WGS) entry which is preliminary data.</text>
</comment>
<dbReference type="Gene3D" id="3.90.550.10">
    <property type="entry name" value="Spore Coat Polysaccharide Biosynthesis Protein SpsA, Chain A"/>
    <property type="match status" value="1"/>
</dbReference>
<gene>
    <name evidence="7" type="ORF">GCM10008170_16320</name>
    <name evidence="8" type="ORF">JOD31_000532</name>
</gene>
<dbReference type="EMBL" id="BSFF01000002">
    <property type="protein sequence ID" value="GLK55613.1"/>
    <property type="molecule type" value="Genomic_DNA"/>
</dbReference>
<evidence type="ECO:0000313" key="8">
    <source>
        <dbReference type="EMBL" id="MBM7850320.1"/>
    </source>
</evidence>
<keyword evidence="5" id="KW-0472">Membrane</keyword>
<comment type="subcellular location">
    <subcellularLocation>
        <location evidence="1">Cell membrane</location>
    </subcellularLocation>
</comment>
<dbReference type="NCBIfam" id="TIGR04283">
    <property type="entry name" value="glyco_like_mftF"/>
    <property type="match status" value="1"/>
</dbReference>
<evidence type="ECO:0000313" key="10">
    <source>
        <dbReference type="Proteomes" id="UP001143400"/>
    </source>
</evidence>
<reference evidence="7" key="1">
    <citation type="journal article" date="2014" name="Int. J. Syst. Evol. Microbiol.">
        <title>Complete genome sequence of Corynebacterium casei LMG S-19264T (=DSM 44701T), isolated from a smear-ripened cheese.</title>
        <authorList>
            <consortium name="US DOE Joint Genome Institute (JGI-PGF)"/>
            <person name="Walter F."/>
            <person name="Albersmeier A."/>
            <person name="Kalinowski J."/>
            <person name="Ruckert C."/>
        </authorList>
    </citation>
    <scope>NUCLEOTIDE SEQUENCE</scope>
    <source>
        <strain evidence="7">VKM B-1606</strain>
    </source>
</reference>
<dbReference type="InterPro" id="IPR029044">
    <property type="entry name" value="Nucleotide-diphossugar_trans"/>
</dbReference>
<dbReference type="GO" id="GO:0016757">
    <property type="term" value="F:glycosyltransferase activity"/>
    <property type="evidence" value="ECO:0007669"/>
    <property type="project" value="UniProtKB-KW"/>
</dbReference>
<name>A0A9W6ISY5_9HYPH</name>
<dbReference type="PANTHER" id="PTHR43646:SF2">
    <property type="entry name" value="GLYCOSYLTRANSFERASE 2-LIKE DOMAIN-CONTAINING PROTEIN"/>
    <property type="match status" value="1"/>
</dbReference>
<evidence type="ECO:0000256" key="5">
    <source>
        <dbReference type="ARBA" id="ARBA00023136"/>
    </source>
</evidence>
<reference evidence="7" key="3">
    <citation type="submission" date="2023-01" db="EMBL/GenBank/DDBJ databases">
        <authorList>
            <person name="Sun Q."/>
            <person name="Evtushenko L."/>
        </authorList>
    </citation>
    <scope>NUCLEOTIDE SEQUENCE</scope>
    <source>
        <strain evidence="7">VKM B-1606</strain>
    </source>
</reference>
<organism evidence="7 10">
    <name type="scientific">Methylopila capsulata</name>
    <dbReference type="NCBI Taxonomy" id="61654"/>
    <lineage>
        <taxon>Bacteria</taxon>
        <taxon>Pseudomonadati</taxon>
        <taxon>Pseudomonadota</taxon>
        <taxon>Alphaproteobacteria</taxon>
        <taxon>Hyphomicrobiales</taxon>
        <taxon>Methylopilaceae</taxon>
        <taxon>Methylopila</taxon>
    </lineage>
</organism>
<evidence type="ECO:0000313" key="7">
    <source>
        <dbReference type="EMBL" id="GLK55613.1"/>
    </source>
</evidence>
<dbReference type="EMBL" id="JAFBCY010000001">
    <property type="protein sequence ID" value="MBM7850320.1"/>
    <property type="molecule type" value="Genomic_DNA"/>
</dbReference>